<evidence type="ECO:0000256" key="7">
    <source>
        <dbReference type="ARBA" id="ARBA00022884"/>
    </source>
</evidence>
<accession>A0A0R3RSC0</accession>
<protein>
    <submittedName>
        <fullName evidence="11">Nanos-type domain-containing protein</fullName>
    </submittedName>
</protein>
<keyword evidence="7 8" id="KW-0694">RNA-binding</keyword>
<dbReference type="GO" id="GO:0008270">
    <property type="term" value="F:zinc ion binding"/>
    <property type="evidence" value="ECO:0007669"/>
    <property type="project" value="UniProtKB-KW"/>
</dbReference>
<comment type="subcellular location">
    <subcellularLocation>
        <location evidence="1">Cytoplasm</location>
    </subcellularLocation>
</comment>
<dbReference type="InterPro" id="IPR024161">
    <property type="entry name" value="Znf_nanos-typ"/>
</dbReference>
<name>A0A0R3RSC0_9BILA</name>
<organism evidence="10 11">
    <name type="scientific">Elaeophora elaphi</name>
    <dbReference type="NCBI Taxonomy" id="1147741"/>
    <lineage>
        <taxon>Eukaryota</taxon>
        <taxon>Metazoa</taxon>
        <taxon>Ecdysozoa</taxon>
        <taxon>Nematoda</taxon>
        <taxon>Chromadorea</taxon>
        <taxon>Rhabditida</taxon>
        <taxon>Spirurina</taxon>
        <taxon>Spiruromorpha</taxon>
        <taxon>Filarioidea</taxon>
        <taxon>Onchocercidae</taxon>
        <taxon>Elaeophora</taxon>
    </lineage>
</organism>
<dbReference type="PROSITE" id="PS51522">
    <property type="entry name" value="ZF_NANOS"/>
    <property type="match status" value="1"/>
</dbReference>
<proteinExistence type="inferred from homology"/>
<evidence type="ECO:0000256" key="4">
    <source>
        <dbReference type="ARBA" id="ARBA00022771"/>
    </source>
</evidence>
<dbReference type="GO" id="GO:0003723">
    <property type="term" value="F:RNA binding"/>
    <property type="evidence" value="ECO:0007669"/>
    <property type="project" value="UniProtKB-UniRule"/>
</dbReference>
<evidence type="ECO:0000256" key="6">
    <source>
        <dbReference type="ARBA" id="ARBA00022845"/>
    </source>
</evidence>
<evidence type="ECO:0000256" key="8">
    <source>
        <dbReference type="PROSITE-ProRule" id="PRU00855"/>
    </source>
</evidence>
<evidence type="ECO:0000313" key="11">
    <source>
        <dbReference type="WBParaSite" id="EEL_0000471601-mRNA-1"/>
    </source>
</evidence>
<keyword evidence="6 8" id="KW-0810">Translation regulation</keyword>
<evidence type="ECO:0000256" key="5">
    <source>
        <dbReference type="ARBA" id="ARBA00022833"/>
    </source>
</evidence>
<dbReference type="WBParaSite" id="EEL_0000471601-mRNA-1">
    <property type="protein sequence ID" value="EEL_0000471601-mRNA-1"/>
    <property type="gene ID" value="EEL_0000471601"/>
</dbReference>
<dbReference type="Proteomes" id="UP000050640">
    <property type="component" value="Unplaced"/>
</dbReference>
<keyword evidence="5" id="KW-0862">Zinc</keyword>
<evidence type="ECO:0000256" key="2">
    <source>
        <dbReference type="ARBA" id="ARBA00022490"/>
    </source>
</evidence>
<keyword evidence="10" id="KW-1185">Reference proteome</keyword>
<reference evidence="11" key="1">
    <citation type="submission" date="2017-02" db="UniProtKB">
        <authorList>
            <consortium name="WormBaseParasite"/>
        </authorList>
    </citation>
    <scope>IDENTIFICATION</scope>
</reference>
<evidence type="ECO:0000256" key="3">
    <source>
        <dbReference type="ARBA" id="ARBA00022723"/>
    </source>
</evidence>
<sequence length="240" mass="26987">MSYKKGITEDAQSDQLIILHKNTGHHFSSDLLINLPTLVSLTTHLPILDTSDQENYSDTKKYTSDPWLLTGTTSTLVNLHADFSALLHIWKPSVELGNKNEVSHKATAVTVKKGLPNEMALSFTPHVLPLKSLRKGITAMSFTYFFSAGNKKEDKCYCVFCFNNARFTYEKRGSTLDPALDGPWRNHVCKNSKGAVICPVLFAHVCRYCGATGKFAHTEKYCDSQKKRNKLAISYKRTYK</sequence>
<dbReference type="Pfam" id="PF05741">
    <property type="entry name" value="zf-nanos"/>
    <property type="match status" value="1"/>
</dbReference>
<comment type="similarity">
    <text evidence="8">Belongs to the nanos family.</text>
</comment>
<dbReference type="InterPro" id="IPR038129">
    <property type="entry name" value="Nanos_sf"/>
</dbReference>
<dbReference type="InterPro" id="IPR008705">
    <property type="entry name" value="Nanos/Xcar2"/>
</dbReference>
<feature type="domain" description="Nanos-type" evidence="9">
    <location>
        <begin position="157"/>
        <end position="224"/>
    </location>
</feature>
<keyword evidence="2" id="KW-0963">Cytoplasm</keyword>
<evidence type="ECO:0000259" key="9">
    <source>
        <dbReference type="PROSITE" id="PS51522"/>
    </source>
</evidence>
<dbReference type="GO" id="GO:0005737">
    <property type="term" value="C:cytoplasm"/>
    <property type="evidence" value="ECO:0007669"/>
    <property type="project" value="UniProtKB-SubCell"/>
</dbReference>
<keyword evidence="4 8" id="KW-0863">Zinc-finger</keyword>
<evidence type="ECO:0000313" key="10">
    <source>
        <dbReference type="Proteomes" id="UP000050640"/>
    </source>
</evidence>
<dbReference type="Gene3D" id="4.10.60.30">
    <property type="entry name" value="Nanos, RNA-binding domain"/>
    <property type="match status" value="1"/>
</dbReference>
<dbReference type="AlphaFoldDB" id="A0A0R3RSC0"/>
<evidence type="ECO:0000256" key="1">
    <source>
        <dbReference type="ARBA" id="ARBA00004496"/>
    </source>
</evidence>
<keyword evidence="3" id="KW-0479">Metal-binding</keyword>
<dbReference type="GO" id="GO:0006417">
    <property type="term" value="P:regulation of translation"/>
    <property type="evidence" value="ECO:0007669"/>
    <property type="project" value="UniProtKB-UniRule"/>
</dbReference>
<dbReference type="STRING" id="1147741.A0A0R3RSC0"/>
<dbReference type="PANTHER" id="PTHR12887">
    <property type="entry name" value="NANOS PROTEIN"/>
    <property type="match status" value="1"/>
</dbReference>